<reference evidence="1" key="1">
    <citation type="submission" date="2024-02" db="EMBL/GenBank/DDBJ databases">
        <authorList>
            <consortium name="ELIXIR-Norway"/>
            <consortium name="Elixir Norway"/>
        </authorList>
    </citation>
    <scope>NUCLEOTIDE SEQUENCE</scope>
</reference>
<name>A0ABP0VCP0_9BRYO</name>
<dbReference type="Proteomes" id="UP001497444">
    <property type="component" value="Unassembled WGS sequence"/>
</dbReference>
<protein>
    <submittedName>
        <fullName evidence="1">Uncharacterized protein</fullName>
    </submittedName>
</protein>
<accession>A0ABP0VCP0</accession>
<organism evidence="1 2">
    <name type="scientific">Sphagnum jensenii</name>
    <dbReference type="NCBI Taxonomy" id="128206"/>
    <lineage>
        <taxon>Eukaryota</taxon>
        <taxon>Viridiplantae</taxon>
        <taxon>Streptophyta</taxon>
        <taxon>Embryophyta</taxon>
        <taxon>Bryophyta</taxon>
        <taxon>Sphagnophytina</taxon>
        <taxon>Sphagnopsida</taxon>
        <taxon>Sphagnales</taxon>
        <taxon>Sphagnaceae</taxon>
        <taxon>Sphagnum</taxon>
    </lineage>
</organism>
<sequence length="151" mass="17374">MPLPVIYARREPTNDRMNMDVQYYADKECRQPLARLAWYSENADYDEKTTILNCNRYAVEWLEPVPKHLWPFYVMPHRSNRRFVAVLKNASLKGFYCASYDEKGGRTVLATGGGEAVTAWYAAENKGSRKCVVHESRKIDSDAQQFDIVAA</sequence>
<dbReference type="EMBL" id="CAXAQS010000347">
    <property type="protein sequence ID" value="CAK9251230.1"/>
    <property type="molecule type" value="Genomic_DNA"/>
</dbReference>
<proteinExistence type="predicted"/>
<gene>
    <name evidence="1" type="ORF">CSSPJE1EN1_LOCUS26608</name>
</gene>
<keyword evidence="2" id="KW-1185">Reference proteome</keyword>
<evidence type="ECO:0000313" key="1">
    <source>
        <dbReference type="EMBL" id="CAK9251230.1"/>
    </source>
</evidence>
<evidence type="ECO:0000313" key="2">
    <source>
        <dbReference type="Proteomes" id="UP001497444"/>
    </source>
</evidence>
<comment type="caution">
    <text evidence="1">The sequence shown here is derived from an EMBL/GenBank/DDBJ whole genome shotgun (WGS) entry which is preliminary data.</text>
</comment>